<evidence type="ECO:0000313" key="2">
    <source>
        <dbReference type="Proteomes" id="UP001461341"/>
    </source>
</evidence>
<organism evidence="1 2">
    <name type="scientific">Thermatribacter velox</name>
    <dbReference type="NCBI Taxonomy" id="3039681"/>
    <lineage>
        <taxon>Bacteria</taxon>
        <taxon>Pseudomonadati</taxon>
        <taxon>Atribacterota</taxon>
        <taxon>Atribacteria</taxon>
        <taxon>Atribacterales</taxon>
        <taxon>Thermatribacteraceae</taxon>
        <taxon>Thermatribacter</taxon>
    </lineage>
</organism>
<evidence type="ECO:0000313" key="1">
    <source>
        <dbReference type="EMBL" id="WZL76156.1"/>
    </source>
</evidence>
<dbReference type="Proteomes" id="UP001461341">
    <property type="component" value="Chromosome"/>
</dbReference>
<dbReference type="EMBL" id="CP121689">
    <property type="protein sequence ID" value="WZL76156.1"/>
    <property type="molecule type" value="Genomic_DNA"/>
</dbReference>
<dbReference type="RefSeq" id="WP_369018314.1">
    <property type="nucleotide sequence ID" value="NZ_CP121689.1"/>
</dbReference>
<accession>A0ABZ2YAX6</accession>
<gene>
    <name evidence="1" type="ORF">QBE54_00040</name>
</gene>
<name>A0ABZ2YAX6_9BACT</name>
<protein>
    <submittedName>
        <fullName evidence="1">Uncharacterized protein</fullName>
    </submittedName>
</protein>
<keyword evidence="2" id="KW-1185">Reference proteome</keyword>
<proteinExistence type="predicted"/>
<sequence>MSNPQDDPRLHDKHVVVVLEIQSTQELSENSFPPLQFGFYFKYLGIQEGKWIGYCGFENGIQGTRVGKFFGANVGLQFGENLPIGSYTLNFYLVAVDGLESEADLLSTFRERTLETITKKIELVETIDGLHFEVSVDDFGGIEGANSAFIMAQVAGYEGEMHFGLLFYVRPQGGGNLADNDVGIIPFFSGEGGYVDVAQAISEIFASGNTSETLVKYKDDLHYLGEDTTGAWIGYYGCGEGLTGMALQGISMHGFIMTFSKYVSPGLYDISVYLVRVDGLSSFDDFQNLPQERVLAVAEATINLKDATPLENLYQPYFEPQNDTANFCTDNNRLYIGYHLHNPLALFESYLAIRLEGNVTISLDELQNEFSLGFDNPHANKELIYPEYAEGSTQIESNSLLLVWKLNLGSMIGQSGDIVLPLQSGSEPSHVYVYLIDGSSISPDNWESFDFDGNCVGQISLPVEEGCL</sequence>
<reference evidence="1 2" key="1">
    <citation type="submission" date="2023-03" db="EMBL/GenBank/DDBJ databases">
        <title>Novel Species.</title>
        <authorList>
            <person name="Ma S."/>
        </authorList>
    </citation>
    <scope>NUCLEOTIDE SEQUENCE [LARGE SCALE GENOMIC DNA]</scope>
    <source>
        <strain evidence="1 2">B11</strain>
    </source>
</reference>